<name>A0A0E9U931_ANGAN</name>
<protein>
    <submittedName>
        <fullName evidence="1">Uncharacterized protein</fullName>
    </submittedName>
</protein>
<reference evidence="1" key="1">
    <citation type="submission" date="2014-11" db="EMBL/GenBank/DDBJ databases">
        <authorList>
            <person name="Amaro Gonzalez C."/>
        </authorList>
    </citation>
    <scope>NUCLEOTIDE SEQUENCE</scope>
</reference>
<organism evidence="1">
    <name type="scientific">Anguilla anguilla</name>
    <name type="common">European freshwater eel</name>
    <name type="synonym">Muraena anguilla</name>
    <dbReference type="NCBI Taxonomy" id="7936"/>
    <lineage>
        <taxon>Eukaryota</taxon>
        <taxon>Metazoa</taxon>
        <taxon>Chordata</taxon>
        <taxon>Craniata</taxon>
        <taxon>Vertebrata</taxon>
        <taxon>Euteleostomi</taxon>
        <taxon>Actinopterygii</taxon>
        <taxon>Neopterygii</taxon>
        <taxon>Teleostei</taxon>
        <taxon>Anguilliformes</taxon>
        <taxon>Anguillidae</taxon>
        <taxon>Anguilla</taxon>
    </lineage>
</organism>
<accession>A0A0E9U931</accession>
<reference evidence="1" key="2">
    <citation type="journal article" date="2015" name="Fish Shellfish Immunol.">
        <title>Early steps in the European eel (Anguilla anguilla)-Vibrio vulnificus interaction in the gills: Role of the RtxA13 toxin.</title>
        <authorList>
            <person name="Callol A."/>
            <person name="Pajuelo D."/>
            <person name="Ebbesson L."/>
            <person name="Teles M."/>
            <person name="MacKenzie S."/>
            <person name="Amaro C."/>
        </authorList>
    </citation>
    <scope>NUCLEOTIDE SEQUENCE</scope>
</reference>
<dbReference type="EMBL" id="GBXM01046355">
    <property type="protein sequence ID" value="JAH62222.1"/>
    <property type="molecule type" value="Transcribed_RNA"/>
</dbReference>
<proteinExistence type="predicted"/>
<evidence type="ECO:0000313" key="1">
    <source>
        <dbReference type="EMBL" id="JAH62222.1"/>
    </source>
</evidence>
<sequence>MLPNSAASQLKFPVFGRFLLCVSQSAIIKRSHLLIDCEHVQPKMTIIQ</sequence>
<dbReference type="AlphaFoldDB" id="A0A0E9U931"/>